<dbReference type="EMBL" id="LATX01002402">
    <property type="protein sequence ID" value="KTB29955.1"/>
    <property type="molecule type" value="Genomic_DNA"/>
</dbReference>
<evidence type="ECO:0000256" key="1">
    <source>
        <dbReference type="SAM" id="MobiDB-lite"/>
    </source>
</evidence>
<evidence type="ECO:0000313" key="2">
    <source>
        <dbReference type="EMBL" id="KTB29955.1"/>
    </source>
</evidence>
<sequence length="185" mass="19453">MSAAFSASKFKDDTSSDSAEVETKMERDIGRGSGTVSLRPTVLRGRNEARAELRATRIPHYSIGGGPFSFEQGRGLTVSCLHNFTTRSSSAVPIPSLLAISALLFTSQAPESASDAIKPGVSLEFSWSVAFISPSTMLIRLVTLIASVVFTVETPSTSPASHGGACIVPGFLINAYTRSLIAATP</sequence>
<reference evidence="2 3" key="1">
    <citation type="submission" date="2015-12" db="EMBL/GenBank/DDBJ databases">
        <title>Draft genome sequence of Moniliophthora roreri, the causal agent of frosty pod rot of cacao.</title>
        <authorList>
            <person name="Aime M.C."/>
            <person name="Diaz-Valderrama J.R."/>
            <person name="Kijpornyongpan T."/>
            <person name="Phillips-Mora W."/>
        </authorList>
    </citation>
    <scope>NUCLEOTIDE SEQUENCE [LARGE SCALE GENOMIC DNA]</scope>
    <source>
        <strain evidence="2 3">MCA 2952</strain>
    </source>
</reference>
<accession>A0A0W0F0V3</accession>
<dbReference type="AlphaFoldDB" id="A0A0W0F0V3"/>
<evidence type="ECO:0000313" key="3">
    <source>
        <dbReference type="Proteomes" id="UP000054988"/>
    </source>
</evidence>
<protein>
    <submittedName>
        <fullName evidence="2">Uncharacterized protein</fullName>
    </submittedName>
</protein>
<dbReference type="Proteomes" id="UP000054988">
    <property type="component" value="Unassembled WGS sequence"/>
</dbReference>
<feature type="region of interest" description="Disordered" evidence="1">
    <location>
        <begin position="1"/>
        <end position="38"/>
    </location>
</feature>
<gene>
    <name evidence="2" type="ORF">WG66_17449</name>
</gene>
<organism evidence="2 3">
    <name type="scientific">Moniliophthora roreri</name>
    <name type="common">Frosty pod rot fungus</name>
    <name type="synonym">Monilia roreri</name>
    <dbReference type="NCBI Taxonomy" id="221103"/>
    <lineage>
        <taxon>Eukaryota</taxon>
        <taxon>Fungi</taxon>
        <taxon>Dikarya</taxon>
        <taxon>Basidiomycota</taxon>
        <taxon>Agaricomycotina</taxon>
        <taxon>Agaricomycetes</taxon>
        <taxon>Agaricomycetidae</taxon>
        <taxon>Agaricales</taxon>
        <taxon>Marasmiineae</taxon>
        <taxon>Marasmiaceae</taxon>
        <taxon>Moniliophthora</taxon>
    </lineage>
</organism>
<proteinExistence type="predicted"/>
<comment type="caution">
    <text evidence="2">The sequence shown here is derived from an EMBL/GenBank/DDBJ whole genome shotgun (WGS) entry which is preliminary data.</text>
</comment>
<feature type="compositionally biased region" description="Basic and acidic residues" evidence="1">
    <location>
        <begin position="21"/>
        <end position="30"/>
    </location>
</feature>
<name>A0A0W0F0V3_MONRR</name>